<dbReference type="KEGG" id="nnu:104611172"/>
<evidence type="ECO:0000256" key="3">
    <source>
        <dbReference type="ARBA" id="ARBA00023242"/>
    </source>
</evidence>
<organism evidence="6 8">
    <name type="scientific">Nelumbo nucifera</name>
    <name type="common">Sacred lotus</name>
    <dbReference type="NCBI Taxonomy" id="4432"/>
    <lineage>
        <taxon>Eukaryota</taxon>
        <taxon>Viridiplantae</taxon>
        <taxon>Streptophyta</taxon>
        <taxon>Embryophyta</taxon>
        <taxon>Tracheophyta</taxon>
        <taxon>Spermatophyta</taxon>
        <taxon>Magnoliopsida</taxon>
        <taxon>Proteales</taxon>
        <taxon>Nelumbonaceae</taxon>
        <taxon>Nelumbo</taxon>
    </lineage>
</organism>
<evidence type="ECO:0000313" key="7">
    <source>
        <dbReference type="RefSeq" id="XP_010276422.1"/>
    </source>
</evidence>
<feature type="region of interest" description="Disordered" evidence="4">
    <location>
        <begin position="330"/>
        <end position="366"/>
    </location>
</feature>
<dbReference type="InterPro" id="IPR006447">
    <property type="entry name" value="Myb_dom_plants"/>
</dbReference>
<dbReference type="GO" id="GO:0003700">
    <property type="term" value="F:DNA-binding transcription factor activity"/>
    <property type="evidence" value="ECO:0007669"/>
    <property type="project" value="InterPro"/>
</dbReference>
<dbReference type="eggNOG" id="ENOG502QT7M">
    <property type="taxonomic scope" value="Eukaryota"/>
</dbReference>
<dbReference type="InterPro" id="IPR009057">
    <property type="entry name" value="Homeodomain-like_sf"/>
</dbReference>
<gene>
    <name evidence="7 8" type="primary">LOC104611172</name>
</gene>
<dbReference type="PANTHER" id="PTHR31499">
    <property type="entry name" value="MYB FAMILY TRANSCRIPTION FACTOR PHL11"/>
    <property type="match status" value="1"/>
</dbReference>
<accession>A0A1U8QBU9</accession>
<dbReference type="Proteomes" id="UP000189703">
    <property type="component" value="Unplaced"/>
</dbReference>
<dbReference type="InterPro" id="IPR046955">
    <property type="entry name" value="PHR1-like"/>
</dbReference>
<dbReference type="PANTHER" id="PTHR31499:SF2">
    <property type="entry name" value="MYB-RELATED PROTEIN 2"/>
    <property type="match status" value="1"/>
</dbReference>
<dbReference type="OMA" id="SCEGSKK"/>
<evidence type="ECO:0000256" key="4">
    <source>
        <dbReference type="SAM" id="MobiDB-lite"/>
    </source>
</evidence>
<dbReference type="InterPro" id="IPR025756">
    <property type="entry name" value="Myb_CC_LHEQLE"/>
</dbReference>
<dbReference type="OrthoDB" id="551907at2759"/>
<dbReference type="FunFam" id="1.10.10.60:FF:000002">
    <property type="entry name" value="Myb family transcription factor"/>
    <property type="match status" value="1"/>
</dbReference>
<feature type="domain" description="HTH myb-type" evidence="5">
    <location>
        <begin position="43"/>
        <end position="103"/>
    </location>
</feature>
<evidence type="ECO:0000259" key="5">
    <source>
        <dbReference type="PROSITE" id="PS51294"/>
    </source>
</evidence>
<dbReference type="SUPFAM" id="SSF46689">
    <property type="entry name" value="Homeodomain-like"/>
    <property type="match status" value="1"/>
</dbReference>
<keyword evidence="3" id="KW-0539">Nucleus</keyword>
<dbReference type="InterPro" id="IPR001005">
    <property type="entry name" value="SANT/Myb"/>
</dbReference>
<dbReference type="InterPro" id="IPR017930">
    <property type="entry name" value="Myb_dom"/>
</dbReference>
<dbReference type="NCBIfam" id="TIGR01557">
    <property type="entry name" value="myb_SHAQKYF"/>
    <property type="match status" value="1"/>
</dbReference>
<dbReference type="PROSITE" id="PS51294">
    <property type="entry name" value="HTH_MYB"/>
    <property type="match status" value="1"/>
</dbReference>
<name>A0A1U8QBU9_NELNU</name>
<dbReference type="Gene3D" id="1.10.10.60">
    <property type="entry name" value="Homeodomain-like"/>
    <property type="match status" value="1"/>
</dbReference>
<dbReference type="RefSeq" id="XP_010276422.1">
    <property type="nucleotide sequence ID" value="XM_010278120.2"/>
</dbReference>
<dbReference type="GO" id="GO:0003677">
    <property type="term" value="F:DNA binding"/>
    <property type="evidence" value="ECO:0007669"/>
    <property type="project" value="InterPro"/>
</dbReference>
<proteinExistence type="predicted"/>
<feature type="compositionally biased region" description="Basic residues" evidence="4">
    <location>
        <begin position="1"/>
        <end position="10"/>
    </location>
</feature>
<evidence type="ECO:0000313" key="8">
    <source>
        <dbReference type="RefSeq" id="XP_019055601.1"/>
    </source>
</evidence>
<evidence type="ECO:0000256" key="1">
    <source>
        <dbReference type="ARBA" id="ARBA00023015"/>
    </source>
</evidence>
<keyword evidence="6" id="KW-1185">Reference proteome</keyword>
<dbReference type="STRING" id="4432.A0A1U8QBU9"/>
<evidence type="ECO:0000256" key="2">
    <source>
        <dbReference type="ARBA" id="ARBA00023163"/>
    </source>
</evidence>
<dbReference type="GeneID" id="104611172"/>
<dbReference type="Pfam" id="PF00249">
    <property type="entry name" value="Myb_DNA-binding"/>
    <property type="match status" value="1"/>
</dbReference>
<feature type="compositionally biased region" description="Polar residues" evidence="4">
    <location>
        <begin position="330"/>
        <end position="348"/>
    </location>
</feature>
<sequence length="415" mass="46450">MYHHHHHHGKTSFPSSTMSIPPERHLFLQNGNGRGDTGLILSTDAKPRLKWTPELHERFIEAVNQLGGADKATPKTVLKLMGIPGLTLYHLKSHLQKYRLSKNLHGQANMGTNKNVAGDRISEASGALMSNTSPSSQTNKNLQISEAIQIQIEVQRRLHEQLEVQRHLQLRIEAQGKYLQSVLEKAQETLGRQNLGSVEFDAAKMQFPELVSKVSAECLNSTFPELKELQGLCLCPQQTQKMQPTDCSVDSCLTSCEGSQKDQEIHNIEVGLRPYQSSASLGLKEIVDDSRIEQPEPTWGEDLNENKMFSSSIGRDAERIMFPMQRSCSSLSTTSRVQGENRNASSSFAEARTKEGNEDDSFLNQNSARRPVANLENDMSKGFRLPHLTAKLDLNTQENDSTTHKQFDLNGFSWT</sequence>
<keyword evidence="2" id="KW-0804">Transcription</keyword>
<feature type="region of interest" description="Disordered" evidence="4">
    <location>
        <begin position="396"/>
        <end position="415"/>
    </location>
</feature>
<evidence type="ECO:0000313" key="6">
    <source>
        <dbReference type="Proteomes" id="UP000189703"/>
    </source>
</evidence>
<dbReference type="AlphaFoldDB" id="A0A1U8QBU9"/>
<keyword evidence="1" id="KW-0805">Transcription regulation</keyword>
<dbReference type="Pfam" id="PF14379">
    <property type="entry name" value="Myb_CC_LHEQLE"/>
    <property type="match status" value="1"/>
</dbReference>
<reference evidence="7 8" key="1">
    <citation type="submission" date="2025-04" db="UniProtKB">
        <authorList>
            <consortium name="RefSeq"/>
        </authorList>
    </citation>
    <scope>IDENTIFICATION</scope>
</reference>
<dbReference type="RefSeq" id="XP_019055601.1">
    <property type="nucleotide sequence ID" value="XM_019200056.1"/>
</dbReference>
<protein>
    <submittedName>
        <fullName evidence="7 8">Myb-related protein 2-like</fullName>
    </submittedName>
</protein>
<feature type="region of interest" description="Disordered" evidence="4">
    <location>
        <begin position="1"/>
        <end position="23"/>
    </location>
</feature>